<feature type="compositionally biased region" description="Low complexity" evidence="2">
    <location>
        <begin position="253"/>
        <end position="267"/>
    </location>
</feature>
<evidence type="ECO:0000313" key="3">
    <source>
        <dbReference type="EMBL" id="OQM51718.1"/>
    </source>
</evidence>
<dbReference type="EMBL" id="NAQA01000001">
    <property type="protein sequence ID" value="OQM51718.1"/>
    <property type="molecule type" value="Genomic_DNA"/>
</dbReference>
<feature type="region of interest" description="Disordered" evidence="2">
    <location>
        <begin position="244"/>
        <end position="273"/>
    </location>
</feature>
<accession>A0A1V8PSK7</accession>
<dbReference type="Pfam" id="PF05949">
    <property type="entry name" value="DUF881"/>
    <property type="match status" value="1"/>
</dbReference>
<dbReference type="InterPro" id="IPR010273">
    <property type="entry name" value="DUF881"/>
</dbReference>
<evidence type="ECO:0000256" key="1">
    <source>
        <dbReference type="ARBA" id="ARBA00009108"/>
    </source>
</evidence>
<dbReference type="Gene3D" id="3.30.70.1880">
    <property type="entry name" value="Protein of unknown function DUF881"/>
    <property type="match status" value="1"/>
</dbReference>
<dbReference type="GO" id="GO:0005886">
    <property type="term" value="C:plasma membrane"/>
    <property type="evidence" value="ECO:0007669"/>
    <property type="project" value="TreeGrafter"/>
</dbReference>
<dbReference type="PANTHER" id="PTHR37313:SF4">
    <property type="entry name" value="CONSERVED MEMBRANE PROTEIN-RELATED"/>
    <property type="match status" value="1"/>
</dbReference>
<dbReference type="AlphaFoldDB" id="A0A1V8PSK7"/>
<gene>
    <name evidence="3" type="ORF">B5782_0064</name>
</gene>
<dbReference type="Proteomes" id="UP000192666">
    <property type="component" value="Unassembled WGS sequence"/>
</dbReference>
<organism evidence="3 4">
    <name type="scientific">Bifidobacterium catenulatum</name>
    <dbReference type="NCBI Taxonomy" id="1686"/>
    <lineage>
        <taxon>Bacteria</taxon>
        <taxon>Bacillati</taxon>
        <taxon>Actinomycetota</taxon>
        <taxon>Actinomycetes</taxon>
        <taxon>Bifidobacteriales</taxon>
        <taxon>Bifidobacteriaceae</taxon>
        <taxon>Bifidobacterium</taxon>
    </lineage>
</organism>
<evidence type="ECO:0000256" key="2">
    <source>
        <dbReference type="SAM" id="MobiDB-lite"/>
    </source>
</evidence>
<protein>
    <submittedName>
        <fullName evidence="3">Uncharacterized protein</fullName>
    </submittedName>
</protein>
<sequence length="273" mass="29586">MAKHTGKHTAKRSKAAGAAAVLVLMFSGFLLVTNLRVNRSVVVTNDTAELVEQRVKKVNSLQTEVDALSSRVNDLSKTLSSQDGTDPQDSESAGTGTMLPAVEGPGLVVTLDDSPLWEDMVDSSGSTSNINDYVVHQQDVEAVVNALWAGGAESMMIMDQRVLFNSAVRCSGNVLLLQGKKYSPPFTISAIGPVDNMKKALDDSQDVTIYRQYVSAFGLGWQVEEKEKLHFEATDALQQPLQYAQAMSDGTEETQQTDATQQLQDVQESQEGK</sequence>
<dbReference type="RefSeq" id="WP_080788035.1">
    <property type="nucleotide sequence ID" value="NZ_CP128186.1"/>
</dbReference>
<feature type="region of interest" description="Disordered" evidence="2">
    <location>
        <begin position="73"/>
        <end position="102"/>
    </location>
</feature>
<comment type="similarity">
    <text evidence="1">Belongs to the UPF0749 family.</text>
</comment>
<comment type="caution">
    <text evidence="3">The sequence shown here is derived from an EMBL/GenBank/DDBJ whole genome shotgun (WGS) entry which is preliminary data.</text>
</comment>
<evidence type="ECO:0000313" key="4">
    <source>
        <dbReference type="Proteomes" id="UP000192666"/>
    </source>
</evidence>
<reference evidence="3 4" key="1">
    <citation type="submission" date="2017-03" db="EMBL/GenBank/DDBJ databases">
        <title>Maternal inheritance of bifidobacteria.</title>
        <authorList>
            <person name="Lugli G.A."/>
            <person name="Duranti S."/>
            <person name="Milani C."/>
            <person name="Mancabelli L."/>
        </authorList>
    </citation>
    <scope>NUCLEOTIDE SEQUENCE [LARGE SCALE GENOMIC DNA]</scope>
    <source>
        <strain evidence="3 4">1899B</strain>
    </source>
</reference>
<proteinExistence type="inferred from homology"/>
<dbReference type="PANTHER" id="PTHR37313">
    <property type="entry name" value="UPF0749 PROTEIN RV1825"/>
    <property type="match status" value="1"/>
</dbReference>
<name>A0A1V8PSK7_9BIFI</name>
<feature type="compositionally biased region" description="Polar residues" evidence="2">
    <location>
        <begin position="73"/>
        <end position="95"/>
    </location>
</feature>